<accession>A0A7H1NST5</accession>
<dbReference type="RefSeq" id="WP_203413071.1">
    <property type="nucleotide sequence ID" value="NZ_CP060244.1"/>
</dbReference>
<reference evidence="1 2" key="1">
    <citation type="submission" date="2020-08" db="EMBL/GenBank/DDBJ databases">
        <title>Complete genome sequence of Entomobacter blattae G55GP.</title>
        <authorList>
            <person name="Poehlein A."/>
            <person name="Guzman J."/>
            <person name="Daniel R."/>
            <person name="Vilcinskas A."/>
        </authorList>
    </citation>
    <scope>NUCLEOTIDE SEQUENCE [LARGE SCALE GENOMIC DNA]</scope>
    <source>
        <strain evidence="1 2">G55GP</strain>
    </source>
</reference>
<dbReference type="Pfam" id="PF02620">
    <property type="entry name" value="YceD"/>
    <property type="match status" value="1"/>
</dbReference>
<dbReference type="KEGG" id="ebla:JGUZn3_16230"/>
<dbReference type="InterPro" id="IPR003772">
    <property type="entry name" value="YceD"/>
</dbReference>
<proteinExistence type="predicted"/>
<gene>
    <name evidence="1" type="ORF">JGUZn3_16230</name>
</gene>
<evidence type="ECO:0000313" key="2">
    <source>
        <dbReference type="Proteomes" id="UP000516349"/>
    </source>
</evidence>
<evidence type="ECO:0000313" key="1">
    <source>
        <dbReference type="EMBL" id="QNT78845.1"/>
    </source>
</evidence>
<protein>
    <submittedName>
        <fullName evidence="1">Large ribosomal RNA subunit accumulation protein YceD</fullName>
    </submittedName>
</protein>
<organism evidence="1 2">
    <name type="scientific">Entomobacter blattae</name>
    <dbReference type="NCBI Taxonomy" id="2762277"/>
    <lineage>
        <taxon>Bacteria</taxon>
        <taxon>Pseudomonadati</taxon>
        <taxon>Pseudomonadota</taxon>
        <taxon>Alphaproteobacteria</taxon>
        <taxon>Acetobacterales</taxon>
        <taxon>Acetobacteraceae</taxon>
        <taxon>Entomobacter</taxon>
    </lineage>
</organism>
<dbReference type="Proteomes" id="UP000516349">
    <property type="component" value="Chromosome"/>
</dbReference>
<keyword evidence="2" id="KW-1185">Reference proteome</keyword>
<name>A0A7H1NST5_9PROT</name>
<sequence>MPVYPELLRTISVRNIGKTPYKITVEAHERECRQIAERLHIPFIESLKCDYTMSYEKDGRIRADGKLVARLQQQCVVSLELFSSVIEDHFTIFFVLKSDIYNENLIDPDMDDEIIYDGDHINIGDATVEQLALVLDLYPHKPDLLDKEFVFAESESDSTPSFRTSPFAALATLKDSLISERSHAQPLKGSPRAPVSKK</sequence>
<dbReference type="EMBL" id="CP060244">
    <property type="protein sequence ID" value="QNT78845.1"/>
    <property type="molecule type" value="Genomic_DNA"/>
</dbReference>
<dbReference type="AlphaFoldDB" id="A0A7H1NST5"/>